<dbReference type="AlphaFoldDB" id="A0A0C4YEJ6"/>
<evidence type="ECO:0000313" key="3">
    <source>
        <dbReference type="Proteomes" id="UP000031843"/>
    </source>
</evidence>
<gene>
    <name evidence="2" type="ORF">RR42_m3874</name>
</gene>
<accession>A0A0C4YEJ6</accession>
<dbReference type="PANTHER" id="PTHR39335">
    <property type="entry name" value="BLL4220 PROTEIN"/>
    <property type="match status" value="1"/>
</dbReference>
<evidence type="ECO:0000313" key="2">
    <source>
        <dbReference type="EMBL" id="AJG21233.1"/>
    </source>
</evidence>
<dbReference type="PANTHER" id="PTHR39335:SF1">
    <property type="entry name" value="BLL4220 PROTEIN"/>
    <property type="match status" value="1"/>
</dbReference>
<dbReference type="KEGG" id="cbw:RR42_m3874"/>
<protein>
    <submittedName>
        <fullName evidence="2">Orf21</fullName>
    </submittedName>
</protein>
<organism evidence="2 3">
    <name type="scientific">Cupriavidus basilensis</name>
    <dbReference type="NCBI Taxonomy" id="68895"/>
    <lineage>
        <taxon>Bacteria</taxon>
        <taxon>Pseudomonadati</taxon>
        <taxon>Pseudomonadota</taxon>
        <taxon>Betaproteobacteria</taxon>
        <taxon>Burkholderiales</taxon>
        <taxon>Burkholderiaceae</taxon>
        <taxon>Cupriavidus</taxon>
    </lineage>
</organism>
<feature type="region of interest" description="Disordered" evidence="1">
    <location>
        <begin position="135"/>
        <end position="155"/>
    </location>
</feature>
<dbReference type="InterPro" id="IPR005297">
    <property type="entry name" value="Lipoprotein_repeat"/>
</dbReference>
<sequence length="155" mass="15992">MPHRMEIDIMALSRPNAVASLASLSRPAVLALASAAVLLSACSGMGSMGGSAGNMPPTVKVAGGTLTDPQGLTLYTFDRDTGGKSACNGGCATTWPPLMAAPGTSATGDYSVITRDDGGKQWAYRGKPLYRFSKDAKPGDRTGDNFNNVWHAATP</sequence>
<evidence type="ECO:0000256" key="1">
    <source>
        <dbReference type="SAM" id="MobiDB-lite"/>
    </source>
</evidence>
<dbReference type="EMBL" id="CP010536">
    <property type="protein sequence ID" value="AJG21233.1"/>
    <property type="molecule type" value="Genomic_DNA"/>
</dbReference>
<dbReference type="GO" id="GO:0043448">
    <property type="term" value="P:alkane catabolic process"/>
    <property type="evidence" value="ECO:0007669"/>
    <property type="project" value="TreeGrafter"/>
</dbReference>
<keyword evidence="3" id="KW-1185">Reference proteome</keyword>
<name>A0A0C4YEJ6_9BURK</name>
<proteinExistence type="predicted"/>
<reference evidence="2 3" key="1">
    <citation type="journal article" date="2015" name="Genome Announc.">
        <title>Complete Genome Sequence of Cupriavidus basilensis 4G11, Isolated from the Oak Ridge Field Research Center Site.</title>
        <authorList>
            <person name="Ray J."/>
            <person name="Waters R.J."/>
            <person name="Skerker J.M."/>
            <person name="Kuehl J.V."/>
            <person name="Price M.N."/>
            <person name="Huang J."/>
            <person name="Chakraborty R."/>
            <person name="Arkin A.P."/>
            <person name="Deutschbauer A."/>
        </authorList>
    </citation>
    <scope>NUCLEOTIDE SEQUENCE [LARGE SCALE GENOMIC DNA]</scope>
    <source>
        <strain evidence="2">4G11</strain>
    </source>
</reference>
<dbReference type="STRING" id="68895.RR42_m3874"/>
<dbReference type="Pfam" id="PF03640">
    <property type="entry name" value="Lipoprotein_15"/>
    <property type="match status" value="2"/>
</dbReference>
<dbReference type="Proteomes" id="UP000031843">
    <property type="component" value="Chromosome main"/>
</dbReference>